<dbReference type="Pfam" id="PF03702">
    <property type="entry name" value="AnmK"/>
    <property type="match status" value="1"/>
</dbReference>
<keyword evidence="1" id="KW-0547">Nucleotide-binding</keyword>
<dbReference type="AlphaFoldDB" id="A0A839UVT3"/>
<dbReference type="UniPathway" id="UPA00544"/>
<protein>
    <recommendedName>
        <fullName evidence="1">Anhydro-N-acetylmuramic acid kinase</fullName>
        <ecNumber evidence="1">2.7.1.170</ecNumber>
    </recommendedName>
    <alternativeName>
        <fullName evidence="1">AnhMurNAc kinase</fullName>
    </alternativeName>
</protein>
<dbReference type="NCBIfam" id="NF007139">
    <property type="entry name" value="PRK09585.1-3"/>
    <property type="match status" value="1"/>
</dbReference>
<dbReference type="HAMAP" id="MF_01270">
    <property type="entry name" value="AnhMurNAc_kinase"/>
    <property type="match status" value="1"/>
</dbReference>
<dbReference type="InterPro" id="IPR043129">
    <property type="entry name" value="ATPase_NBD"/>
</dbReference>
<dbReference type="CDD" id="cd24050">
    <property type="entry name" value="ASKHA_NBD_ANMK"/>
    <property type="match status" value="1"/>
</dbReference>
<evidence type="ECO:0000256" key="1">
    <source>
        <dbReference type="HAMAP-Rule" id="MF_01270"/>
    </source>
</evidence>
<comment type="catalytic activity">
    <reaction evidence="1">
        <text>1,6-anhydro-N-acetyl-beta-muramate + ATP + H2O = N-acetyl-D-muramate 6-phosphate + ADP + H(+)</text>
        <dbReference type="Rhea" id="RHEA:24952"/>
        <dbReference type="ChEBI" id="CHEBI:15377"/>
        <dbReference type="ChEBI" id="CHEBI:15378"/>
        <dbReference type="ChEBI" id="CHEBI:30616"/>
        <dbReference type="ChEBI" id="CHEBI:58690"/>
        <dbReference type="ChEBI" id="CHEBI:58722"/>
        <dbReference type="ChEBI" id="CHEBI:456216"/>
        <dbReference type="EC" id="2.7.1.170"/>
    </reaction>
</comment>
<dbReference type="InterPro" id="IPR005338">
    <property type="entry name" value="Anhydro_N_Ac-Mur_kinase"/>
</dbReference>
<name>A0A839UVT3_9GAMM</name>
<comment type="pathway">
    <text evidence="1">Amino-sugar metabolism; 1,6-anhydro-N-acetylmuramate degradation.</text>
</comment>
<feature type="binding site" evidence="1">
    <location>
        <begin position="11"/>
        <end position="18"/>
    </location>
    <ligand>
        <name>ATP</name>
        <dbReference type="ChEBI" id="CHEBI:30616"/>
    </ligand>
</feature>
<comment type="similarity">
    <text evidence="1">Belongs to the anhydro-N-acetylmuramic acid kinase family.</text>
</comment>
<dbReference type="Gene3D" id="3.30.420.40">
    <property type="match status" value="2"/>
</dbReference>
<reference evidence="2 3" key="1">
    <citation type="submission" date="2020-08" db="EMBL/GenBank/DDBJ databases">
        <title>Genomic Encyclopedia of Type Strains, Phase III (KMG-III): the genomes of soil and plant-associated and newly described type strains.</title>
        <authorList>
            <person name="Whitman W."/>
        </authorList>
    </citation>
    <scope>NUCLEOTIDE SEQUENCE [LARGE SCALE GENOMIC DNA]</scope>
    <source>
        <strain evidence="2 3">CECT 8571</strain>
    </source>
</reference>
<keyword evidence="1 2" id="KW-0808">Transferase</keyword>
<dbReference type="GO" id="GO:0016773">
    <property type="term" value="F:phosphotransferase activity, alcohol group as acceptor"/>
    <property type="evidence" value="ECO:0007669"/>
    <property type="project" value="UniProtKB-UniRule"/>
</dbReference>
<sequence>MSDYFLGLMSGTSADGIDAVLVQFDSNRCHLVGSSSQPFSASLQRQIHALADGQSCTLEQLAELDLTLGHAFAEAALALVSQHQIAPEQIAAIGCHGQTVRHRPTTDATQGFSIQIGDANIIAERTGITTVADFRRRDIAAGGHGAPLAPGFHAWAFGSATESRAVINIGGMSNITWLPTDGTATGYDLGPGNVLMDAWCIKHLQQAYDSDGQWAAGGDLEPALLEKLIAHPFIQATPPKSTGRETFNLHWLQSLLQNETPQNVQRTLCEFTAQVIAQSCAPLAGNAAYICGGGAQNRFLMQRLAALLPQWRIESTETIGVHPQWVEAMAFAWLARQRVTHQPGNLCSVTGASHPVVLGAIFPAR</sequence>
<dbReference type="GO" id="GO:0097175">
    <property type="term" value="P:1,6-anhydro-N-acetyl-beta-muramic acid catabolic process"/>
    <property type="evidence" value="ECO:0007669"/>
    <property type="project" value="UniProtKB-UniRule"/>
</dbReference>
<dbReference type="GO" id="GO:0009254">
    <property type="term" value="P:peptidoglycan turnover"/>
    <property type="evidence" value="ECO:0007669"/>
    <property type="project" value="UniProtKB-UniRule"/>
</dbReference>
<dbReference type="GO" id="GO:0016301">
    <property type="term" value="F:kinase activity"/>
    <property type="evidence" value="ECO:0007669"/>
    <property type="project" value="UniProtKB-KW"/>
</dbReference>
<keyword evidence="1 2" id="KW-0418">Kinase</keyword>
<keyword evidence="1" id="KW-0067">ATP-binding</keyword>
<evidence type="ECO:0000313" key="3">
    <source>
        <dbReference type="Proteomes" id="UP000559987"/>
    </source>
</evidence>
<dbReference type="UniPathway" id="UPA00343"/>
<comment type="function">
    <text evidence="1">Catalyzes the specific phosphorylation of 1,6-anhydro-N-acetylmuramic acid (anhMurNAc) with the simultaneous cleavage of the 1,6-anhydro ring, generating MurNAc-6-P. Is required for the utilization of anhMurNAc either imported from the medium or derived from its own cell wall murein, and thus plays a role in cell wall recycling.</text>
</comment>
<organism evidence="2 3">
    <name type="scientific">Simiduia aestuariiviva</name>
    <dbReference type="NCBI Taxonomy" id="1510459"/>
    <lineage>
        <taxon>Bacteria</taxon>
        <taxon>Pseudomonadati</taxon>
        <taxon>Pseudomonadota</taxon>
        <taxon>Gammaproteobacteria</taxon>
        <taxon>Cellvibrionales</taxon>
        <taxon>Cellvibrionaceae</taxon>
        <taxon>Simiduia</taxon>
    </lineage>
</organism>
<keyword evidence="3" id="KW-1185">Reference proteome</keyword>
<dbReference type="GO" id="GO:0006040">
    <property type="term" value="P:amino sugar metabolic process"/>
    <property type="evidence" value="ECO:0007669"/>
    <property type="project" value="InterPro"/>
</dbReference>
<dbReference type="EMBL" id="JACHXZ010000007">
    <property type="protein sequence ID" value="MBB3170176.1"/>
    <property type="molecule type" value="Genomic_DNA"/>
</dbReference>
<evidence type="ECO:0000313" key="2">
    <source>
        <dbReference type="EMBL" id="MBB3170176.1"/>
    </source>
</evidence>
<comment type="caution">
    <text evidence="2">The sequence shown here is derived from an EMBL/GenBank/DDBJ whole genome shotgun (WGS) entry which is preliminary data.</text>
</comment>
<gene>
    <name evidence="1" type="primary">anmK</name>
    <name evidence="2" type="ORF">FHS30_003399</name>
</gene>
<dbReference type="EC" id="2.7.1.170" evidence="1"/>
<dbReference type="GO" id="GO:0005524">
    <property type="term" value="F:ATP binding"/>
    <property type="evidence" value="ECO:0007669"/>
    <property type="project" value="UniProtKB-UniRule"/>
</dbReference>
<dbReference type="SUPFAM" id="SSF53067">
    <property type="entry name" value="Actin-like ATPase domain"/>
    <property type="match status" value="1"/>
</dbReference>
<accession>A0A839UVT3</accession>
<dbReference type="PANTHER" id="PTHR30605:SF0">
    <property type="entry name" value="ANHYDRO-N-ACETYLMURAMIC ACID KINASE"/>
    <property type="match status" value="1"/>
</dbReference>
<dbReference type="RefSeq" id="WP_343049273.1">
    <property type="nucleotide sequence ID" value="NZ_JACHXZ010000007.1"/>
</dbReference>
<dbReference type="PANTHER" id="PTHR30605">
    <property type="entry name" value="ANHYDRO-N-ACETYLMURAMIC ACID KINASE"/>
    <property type="match status" value="1"/>
</dbReference>
<dbReference type="Proteomes" id="UP000559987">
    <property type="component" value="Unassembled WGS sequence"/>
</dbReference>
<proteinExistence type="inferred from homology"/>
<keyword evidence="1" id="KW-0119">Carbohydrate metabolism</keyword>
<comment type="pathway">
    <text evidence="1">Cell wall biogenesis; peptidoglycan recycling.</text>
</comment>